<feature type="domain" description="HVO-A0261-like N-terminal" evidence="2">
    <location>
        <begin position="118"/>
        <end position="196"/>
    </location>
</feature>
<dbReference type="eggNOG" id="arCOG02808">
    <property type="taxonomic scope" value="Archaea"/>
</dbReference>
<evidence type="ECO:0000259" key="1">
    <source>
        <dbReference type="Pfam" id="PF08350"/>
    </source>
</evidence>
<protein>
    <submittedName>
        <fullName evidence="3">Uncharacterized protein</fullName>
    </submittedName>
</protein>
<dbReference type="Pfam" id="PF08350">
    <property type="entry name" value="FilR1_middle"/>
    <property type="match status" value="1"/>
</dbReference>
<keyword evidence="4" id="KW-1185">Reference proteome</keyword>
<dbReference type="InterPro" id="IPR057527">
    <property type="entry name" value="HVO_A0261-like_N"/>
</dbReference>
<dbReference type="RefSeq" id="WP_007737541.1">
    <property type="nucleotide sequence ID" value="NZ_AOMF01000071.1"/>
</dbReference>
<name>M0NGP0_9EURY</name>
<dbReference type="EMBL" id="AOMF01000071">
    <property type="protein sequence ID" value="EMA56274.1"/>
    <property type="molecule type" value="Genomic_DNA"/>
</dbReference>
<feature type="domain" description="Methanogenesis regulatory protein FilR1 middle" evidence="1">
    <location>
        <begin position="249"/>
        <end position="361"/>
    </location>
</feature>
<dbReference type="Gene3D" id="1.10.10.10">
    <property type="entry name" value="Winged helix-like DNA-binding domain superfamily/Winged helix DNA-binding domain"/>
    <property type="match status" value="1"/>
</dbReference>
<dbReference type="OrthoDB" id="330490at2157"/>
<sequence>GGLGLVTRDNPLLKGVSCYRSLDRFATRPINGLIDTKRFDVLYAVNNCSLPTSQSEIAARAETSDKTAEKYLSEFQNHGIIKTYRENVEPTAGGKMLLDVLLEAFTEIPIAKDNCVELTRTKTPLTILSSLRREPQTAEDIQRRTSVSATEQTIKRRLKQFDKPDLDLADEEGHSYRLTDTGKEVLLAYHDVTIAIEQIIEKAEWFQRLPLENATVPVKELADATVVASDTASPSNVLGAALKLCDLRVSRFRCICSIYNPVLFFAYQTMLDFGVEAEAVLDWGAFVKSDQYTANVRAKYEHYQPLYLKDSHTLGVGIYDERKVAVGAYNEQGEGKHIAMIVSENPNIIEWAEDIYGSYRDMADCPEENPPDIDGGFDGRHW</sequence>
<dbReference type="InterPro" id="IPR036388">
    <property type="entry name" value="WH-like_DNA-bd_sf"/>
</dbReference>
<dbReference type="PATRIC" id="fig|1227457.3.peg.557"/>
<gene>
    <name evidence="3" type="ORF">C451_03149</name>
</gene>
<evidence type="ECO:0000313" key="4">
    <source>
        <dbReference type="Proteomes" id="UP000011680"/>
    </source>
</evidence>
<dbReference type="AlphaFoldDB" id="M0NGP0"/>
<dbReference type="InterPro" id="IPR013561">
    <property type="entry name" value="FilR1_middle_dom"/>
</dbReference>
<comment type="caution">
    <text evidence="3">The sequence shown here is derived from an EMBL/GenBank/DDBJ whole genome shotgun (WGS) entry which is preliminary data.</text>
</comment>
<dbReference type="InterPro" id="IPR036390">
    <property type="entry name" value="WH_DNA-bd_sf"/>
</dbReference>
<dbReference type="Proteomes" id="UP000011680">
    <property type="component" value="Unassembled WGS sequence"/>
</dbReference>
<evidence type="ECO:0000313" key="3">
    <source>
        <dbReference type="EMBL" id="EMA56274.1"/>
    </source>
</evidence>
<organism evidence="3 4">
    <name type="scientific">Halococcus thailandensis JCM 13552</name>
    <dbReference type="NCBI Taxonomy" id="1227457"/>
    <lineage>
        <taxon>Archaea</taxon>
        <taxon>Methanobacteriati</taxon>
        <taxon>Methanobacteriota</taxon>
        <taxon>Stenosarchaea group</taxon>
        <taxon>Halobacteria</taxon>
        <taxon>Halobacteriales</taxon>
        <taxon>Halococcaceae</taxon>
        <taxon>Halococcus</taxon>
    </lineage>
</organism>
<dbReference type="SUPFAM" id="SSF46785">
    <property type="entry name" value="Winged helix' DNA-binding domain"/>
    <property type="match status" value="1"/>
</dbReference>
<evidence type="ECO:0000259" key="2">
    <source>
        <dbReference type="Pfam" id="PF25213"/>
    </source>
</evidence>
<reference evidence="3 4" key="1">
    <citation type="journal article" date="2014" name="PLoS Genet.">
        <title>Phylogenetically driven sequencing of extremely halophilic archaea reveals strategies for static and dynamic osmo-response.</title>
        <authorList>
            <person name="Becker E.A."/>
            <person name="Seitzer P.M."/>
            <person name="Tritt A."/>
            <person name="Larsen D."/>
            <person name="Krusor M."/>
            <person name="Yao A.I."/>
            <person name="Wu D."/>
            <person name="Madern D."/>
            <person name="Eisen J.A."/>
            <person name="Darling A.E."/>
            <person name="Facciotti M.T."/>
        </authorList>
    </citation>
    <scope>NUCLEOTIDE SEQUENCE [LARGE SCALE GENOMIC DNA]</scope>
    <source>
        <strain evidence="3 4">JCM 13552</strain>
    </source>
</reference>
<dbReference type="Pfam" id="PF25213">
    <property type="entry name" value="HVO_A0261_N"/>
    <property type="match status" value="1"/>
</dbReference>
<accession>M0NGP0</accession>
<feature type="non-terminal residue" evidence="3">
    <location>
        <position position="1"/>
    </location>
</feature>
<proteinExistence type="predicted"/>